<dbReference type="AlphaFoldDB" id="A0A834KXL0"/>
<dbReference type="Proteomes" id="UP000614350">
    <property type="component" value="Unassembled WGS sequence"/>
</dbReference>
<keyword evidence="3" id="KW-1185">Reference proteome</keyword>
<evidence type="ECO:0000313" key="2">
    <source>
        <dbReference type="EMBL" id="KAF7411931.1"/>
    </source>
</evidence>
<organism evidence="2 3">
    <name type="scientific">Vespula vulgaris</name>
    <name type="common">Yellow jacket</name>
    <name type="synonym">Wasp</name>
    <dbReference type="NCBI Taxonomy" id="7454"/>
    <lineage>
        <taxon>Eukaryota</taxon>
        <taxon>Metazoa</taxon>
        <taxon>Ecdysozoa</taxon>
        <taxon>Arthropoda</taxon>
        <taxon>Hexapoda</taxon>
        <taxon>Insecta</taxon>
        <taxon>Pterygota</taxon>
        <taxon>Neoptera</taxon>
        <taxon>Endopterygota</taxon>
        <taxon>Hymenoptera</taxon>
        <taxon>Apocrita</taxon>
        <taxon>Aculeata</taxon>
        <taxon>Vespoidea</taxon>
        <taxon>Vespidae</taxon>
        <taxon>Vespinae</taxon>
        <taxon>Vespula</taxon>
    </lineage>
</organism>
<comment type="caution">
    <text evidence="2">The sequence shown here is derived from an EMBL/GenBank/DDBJ whole genome shotgun (WGS) entry which is preliminary data.</text>
</comment>
<dbReference type="EMBL" id="JACSEA010000001">
    <property type="protein sequence ID" value="KAF7411931.1"/>
    <property type="molecule type" value="Genomic_DNA"/>
</dbReference>
<reference evidence="2" key="1">
    <citation type="journal article" date="2020" name="G3 (Bethesda)">
        <title>High-Quality Assemblies for Three Invasive Social Wasps from the &lt;i&gt;Vespula&lt;/i&gt; Genus.</title>
        <authorList>
            <person name="Harrop T.W.R."/>
            <person name="Guhlin J."/>
            <person name="McLaughlin G.M."/>
            <person name="Permina E."/>
            <person name="Stockwell P."/>
            <person name="Gilligan J."/>
            <person name="Le Lec M.F."/>
            <person name="Gruber M.A.M."/>
            <person name="Quinn O."/>
            <person name="Lovegrove M."/>
            <person name="Duncan E.J."/>
            <person name="Remnant E.J."/>
            <person name="Van Eeckhoven J."/>
            <person name="Graham B."/>
            <person name="Knapp R.A."/>
            <person name="Langford K.W."/>
            <person name="Kronenberg Z."/>
            <person name="Press M.O."/>
            <person name="Eacker S.M."/>
            <person name="Wilson-Rankin E.E."/>
            <person name="Purcell J."/>
            <person name="Lester P.J."/>
            <person name="Dearden P.K."/>
        </authorList>
    </citation>
    <scope>NUCLEOTIDE SEQUENCE</scope>
    <source>
        <strain evidence="2">Marl-1</strain>
    </source>
</reference>
<feature type="region of interest" description="Disordered" evidence="1">
    <location>
        <begin position="144"/>
        <end position="176"/>
    </location>
</feature>
<evidence type="ECO:0000256" key="1">
    <source>
        <dbReference type="SAM" id="MobiDB-lite"/>
    </source>
</evidence>
<protein>
    <submittedName>
        <fullName evidence="2">Uncharacterized protein</fullName>
    </submittedName>
</protein>
<feature type="compositionally biased region" description="Polar residues" evidence="1">
    <location>
        <begin position="151"/>
        <end position="161"/>
    </location>
</feature>
<gene>
    <name evidence="2" type="ORF">HZH66_000827</name>
</gene>
<evidence type="ECO:0000313" key="3">
    <source>
        <dbReference type="Proteomes" id="UP000614350"/>
    </source>
</evidence>
<accession>A0A834KXL0</accession>
<sequence length="176" mass="20023">MTRNFLKSKRTPDEEIERTSLAGNGVSPRIRPLDSTKTSRLRTKQTNKSIKLCVRAVKLSLNRDGLEHTSLEYRQVRLTTYESCHLIEKTRFNVKLSRYLSHVTCSYGSLIKPSTKASNLTTINPLYRTPLGIVSRYRFRPRGLCDPRGPTSRSSKVPTTVTEKERGGLRSMPPLD</sequence>
<name>A0A834KXL0_VESVU</name>
<proteinExistence type="predicted"/>